<protein>
    <submittedName>
        <fullName evidence="4">PilZ domain-containing protein</fullName>
    </submittedName>
</protein>
<dbReference type="SUPFAM" id="SSF141371">
    <property type="entry name" value="PilZ domain-like"/>
    <property type="match status" value="1"/>
</dbReference>
<dbReference type="InterPro" id="IPR009875">
    <property type="entry name" value="PilZ_domain"/>
</dbReference>
<accession>A0ABS0N5U5</accession>
<keyword evidence="2" id="KW-0812">Transmembrane</keyword>
<sequence length="142" mass="15817">MLAGSEQSRLETRHTAMLQAKMRDERSTRPVRVGDISPRGMKVVTDRPPARGSFVDILVSGHQVAGQVRWVNGRQFGIRTHDRIDMKAILSGKSPNTRIKGKRIEPDNDPDKWPLGKLVAAYSLLGVTAFSSAYLLVTYFVL</sequence>
<evidence type="ECO:0000256" key="2">
    <source>
        <dbReference type="SAM" id="Phobius"/>
    </source>
</evidence>
<name>A0ABS0N5U5_9SPHN</name>
<evidence type="ECO:0000313" key="5">
    <source>
        <dbReference type="Proteomes" id="UP000602442"/>
    </source>
</evidence>
<dbReference type="RefSeq" id="WP_267904223.1">
    <property type="nucleotide sequence ID" value="NZ_CAWPTA010000008.1"/>
</dbReference>
<organism evidence="4 5">
    <name type="scientific">Aurantiacibacter sediminis</name>
    <dbReference type="NCBI Taxonomy" id="2793064"/>
    <lineage>
        <taxon>Bacteria</taxon>
        <taxon>Pseudomonadati</taxon>
        <taxon>Pseudomonadota</taxon>
        <taxon>Alphaproteobacteria</taxon>
        <taxon>Sphingomonadales</taxon>
        <taxon>Erythrobacteraceae</taxon>
        <taxon>Aurantiacibacter</taxon>
    </lineage>
</organism>
<feature type="transmembrane region" description="Helical" evidence="2">
    <location>
        <begin position="119"/>
        <end position="141"/>
    </location>
</feature>
<feature type="region of interest" description="Disordered" evidence="1">
    <location>
        <begin position="20"/>
        <end position="47"/>
    </location>
</feature>
<evidence type="ECO:0000259" key="3">
    <source>
        <dbReference type="Pfam" id="PF07238"/>
    </source>
</evidence>
<comment type="caution">
    <text evidence="4">The sequence shown here is derived from an EMBL/GenBank/DDBJ whole genome shotgun (WGS) entry which is preliminary data.</text>
</comment>
<proteinExistence type="predicted"/>
<reference evidence="4 5" key="1">
    <citation type="submission" date="2020-11" db="EMBL/GenBank/DDBJ databases">
        <title>Erythrobacter sediminis sp. nov., a marine bacterium from a tidal flat of Garorim Bay.</title>
        <authorList>
            <person name="Kim D."/>
            <person name="Yoo Y."/>
            <person name="Kim J.-J."/>
        </authorList>
    </citation>
    <scope>NUCLEOTIDE SEQUENCE [LARGE SCALE GENOMIC DNA]</scope>
    <source>
        <strain evidence="4 5">JGD-13</strain>
    </source>
</reference>
<dbReference type="Proteomes" id="UP000602442">
    <property type="component" value="Unassembled WGS sequence"/>
</dbReference>
<dbReference type="EMBL" id="JAEANY010000003">
    <property type="protein sequence ID" value="MBH5323142.1"/>
    <property type="molecule type" value="Genomic_DNA"/>
</dbReference>
<gene>
    <name evidence="4" type="ORF">I5L03_11160</name>
</gene>
<keyword evidence="2" id="KW-0472">Membrane</keyword>
<keyword evidence="5" id="KW-1185">Reference proteome</keyword>
<evidence type="ECO:0000256" key="1">
    <source>
        <dbReference type="SAM" id="MobiDB-lite"/>
    </source>
</evidence>
<evidence type="ECO:0000313" key="4">
    <source>
        <dbReference type="EMBL" id="MBH5323142.1"/>
    </source>
</evidence>
<dbReference type="Pfam" id="PF07238">
    <property type="entry name" value="PilZ"/>
    <property type="match status" value="1"/>
</dbReference>
<keyword evidence="2" id="KW-1133">Transmembrane helix</keyword>
<feature type="domain" description="PilZ" evidence="3">
    <location>
        <begin position="7"/>
        <end position="86"/>
    </location>
</feature>